<dbReference type="PANTHER" id="PTHR33514">
    <property type="entry name" value="PROTEIN ABCI12, CHLOROPLASTIC"/>
    <property type="match status" value="1"/>
</dbReference>
<dbReference type="RefSeq" id="WP_101678269.1">
    <property type="nucleotide sequence ID" value="NZ_CAMIHY010000013.1"/>
</dbReference>
<gene>
    <name evidence="6" type="ORF">CYJ47_04950</name>
</gene>
<organism evidence="6 7">
    <name type="scientific">Corynebacterium pyruviciproducens</name>
    <dbReference type="NCBI Taxonomy" id="598660"/>
    <lineage>
        <taxon>Bacteria</taxon>
        <taxon>Bacillati</taxon>
        <taxon>Actinomycetota</taxon>
        <taxon>Actinomycetes</taxon>
        <taxon>Mycobacteriales</taxon>
        <taxon>Corynebacteriaceae</taxon>
        <taxon>Corynebacterium</taxon>
    </lineage>
</organism>
<proteinExistence type="predicted"/>
<feature type="transmembrane region" description="Helical" evidence="5">
    <location>
        <begin position="25"/>
        <end position="42"/>
    </location>
</feature>
<accession>A0AAF0YTF6</accession>
<comment type="subcellular location">
    <subcellularLocation>
        <location evidence="1">Membrane</location>
        <topology evidence="1">Multi-pass membrane protein</topology>
    </subcellularLocation>
</comment>
<evidence type="ECO:0000256" key="4">
    <source>
        <dbReference type="ARBA" id="ARBA00023136"/>
    </source>
</evidence>
<reference evidence="6" key="1">
    <citation type="submission" date="2017-12" db="EMBL/GenBank/DDBJ databases">
        <authorList>
            <person name="Thomas-White K."/>
            <person name="Wolfe A.J."/>
        </authorList>
    </citation>
    <scope>NUCLEOTIDE SEQUENCE</scope>
    <source>
        <strain evidence="6">UMB0763</strain>
    </source>
</reference>
<feature type="transmembrane region" description="Helical" evidence="5">
    <location>
        <begin position="73"/>
        <end position="90"/>
    </location>
</feature>
<keyword evidence="4 5" id="KW-0472">Membrane</keyword>
<dbReference type="Proteomes" id="UP000234560">
    <property type="component" value="Chromosome"/>
</dbReference>
<evidence type="ECO:0000313" key="6">
    <source>
        <dbReference type="EMBL" id="WOT03115.1"/>
    </source>
</evidence>
<dbReference type="AlphaFoldDB" id="A0AAF0YTF6"/>
<evidence type="ECO:0000256" key="2">
    <source>
        <dbReference type="ARBA" id="ARBA00022692"/>
    </source>
</evidence>
<dbReference type="CDD" id="cd16914">
    <property type="entry name" value="EcfT"/>
    <property type="match status" value="1"/>
</dbReference>
<dbReference type="KEGG" id="cpyr:CYJ47_04950"/>
<dbReference type="InterPro" id="IPR003339">
    <property type="entry name" value="ABC/ECF_trnsptr_transmembrane"/>
</dbReference>
<protein>
    <submittedName>
        <fullName evidence="6">Energy-coupling factor transporter transmembrane protein EcfT</fullName>
    </submittedName>
</protein>
<keyword evidence="2 5" id="KW-0812">Transmembrane</keyword>
<evidence type="ECO:0000313" key="7">
    <source>
        <dbReference type="Proteomes" id="UP000234560"/>
    </source>
</evidence>
<feature type="transmembrane region" description="Helical" evidence="5">
    <location>
        <begin position="49"/>
        <end position="67"/>
    </location>
</feature>
<evidence type="ECO:0000256" key="5">
    <source>
        <dbReference type="SAM" id="Phobius"/>
    </source>
</evidence>
<evidence type="ECO:0000256" key="3">
    <source>
        <dbReference type="ARBA" id="ARBA00022989"/>
    </source>
</evidence>
<keyword evidence="3 5" id="KW-1133">Transmembrane helix</keyword>
<sequence length="207" mass="22481">MNNVSRFIPLALYVPGNSPLHRLPAGSKLVILLIFVITSAILSSRPWHALVWLLFPLAGYVIARIPLKIALSQILTPLPIVLFFSAFTWWQRGLPAAITLALTFISAIATAALFTLTTTIEELLDALERWLRPLSRFGVNADMVALAISLTIRLIPLIAMSAVQVLQARKARGADHSLLAFGIPFLISAIRRSQAVGDALVARGVGD</sequence>
<dbReference type="PANTHER" id="PTHR33514:SF13">
    <property type="entry name" value="PROTEIN ABCI12, CHLOROPLASTIC"/>
    <property type="match status" value="1"/>
</dbReference>
<dbReference type="GO" id="GO:0005886">
    <property type="term" value="C:plasma membrane"/>
    <property type="evidence" value="ECO:0007669"/>
    <property type="project" value="UniProtKB-ARBA"/>
</dbReference>
<dbReference type="Pfam" id="PF02361">
    <property type="entry name" value="CbiQ"/>
    <property type="match status" value="1"/>
</dbReference>
<evidence type="ECO:0000256" key="1">
    <source>
        <dbReference type="ARBA" id="ARBA00004141"/>
    </source>
</evidence>
<dbReference type="EMBL" id="CP136958">
    <property type="protein sequence ID" value="WOT03115.1"/>
    <property type="molecule type" value="Genomic_DNA"/>
</dbReference>
<reference evidence="6" key="2">
    <citation type="submission" date="2023-10" db="EMBL/GenBank/DDBJ databases">
        <authorList>
            <person name="Choi B."/>
        </authorList>
    </citation>
    <scope>NUCLEOTIDE SEQUENCE</scope>
    <source>
        <strain evidence="6">UMB0763</strain>
    </source>
</reference>
<name>A0AAF0YTF6_9CORY</name>
<feature type="transmembrane region" description="Helical" evidence="5">
    <location>
        <begin position="97"/>
        <end position="117"/>
    </location>
</feature>
<feature type="transmembrane region" description="Helical" evidence="5">
    <location>
        <begin position="137"/>
        <end position="163"/>
    </location>
</feature>